<organism evidence="4 5">
    <name type="scientific">Apatococcus lobatus</name>
    <dbReference type="NCBI Taxonomy" id="904363"/>
    <lineage>
        <taxon>Eukaryota</taxon>
        <taxon>Viridiplantae</taxon>
        <taxon>Chlorophyta</taxon>
        <taxon>core chlorophytes</taxon>
        <taxon>Trebouxiophyceae</taxon>
        <taxon>Chlorellales</taxon>
        <taxon>Chlorellaceae</taxon>
        <taxon>Apatococcus</taxon>
    </lineage>
</organism>
<dbReference type="InterPro" id="IPR036315">
    <property type="entry name" value="BRCA2_hlx_sf"/>
</dbReference>
<reference evidence="4 5" key="1">
    <citation type="journal article" date="2024" name="Nat. Commun.">
        <title>Phylogenomics reveals the evolutionary origins of lichenization in chlorophyte algae.</title>
        <authorList>
            <person name="Puginier C."/>
            <person name="Libourel C."/>
            <person name="Otte J."/>
            <person name="Skaloud P."/>
            <person name="Haon M."/>
            <person name="Grisel S."/>
            <person name="Petersen M."/>
            <person name="Berrin J.G."/>
            <person name="Delaux P.M."/>
            <person name="Dal Grande F."/>
            <person name="Keller J."/>
        </authorList>
    </citation>
    <scope>NUCLEOTIDE SEQUENCE [LARGE SCALE GENOMIC DNA]</scope>
    <source>
        <strain evidence="4 5">SAG 2145</strain>
    </source>
</reference>
<feature type="domain" description="BRCA2 OB1" evidence="2">
    <location>
        <begin position="1229"/>
        <end position="1345"/>
    </location>
</feature>
<evidence type="ECO:0000259" key="2">
    <source>
        <dbReference type="Pfam" id="PF09103"/>
    </source>
</evidence>
<feature type="region of interest" description="Disordered" evidence="1">
    <location>
        <begin position="410"/>
        <end position="433"/>
    </location>
</feature>
<dbReference type="InterPro" id="IPR015252">
    <property type="entry name" value="BRCA2_hlx"/>
</dbReference>
<accession>A0AAW1RC82</accession>
<keyword evidence="5" id="KW-1185">Reference proteome</keyword>
<feature type="region of interest" description="Disordered" evidence="1">
    <location>
        <begin position="618"/>
        <end position="647"/>
    </location>
</feature>
<feature type="compositionally biased region" description="Polar residues" evidence="1">
    <location>
        <begin position="983"/>
        <end position="1000"/>
    </location>
</feature>
<feature type="domain" description="Breast cancer type 2 susceptibility protein helical" evidence="3">
    <location>
        <begin position="1161"/>
        <end position="1225"/>
    </location>
</feature>
<dbReference type="InterPro" id="IPR015525">
    <property type="entry name" value="BRCA2"/>
</dbReference>
<evidence type="ECO:0000259" key="3">
    <source>
        <dbReference type="Pfam" id="PF09169"/>
    </source>
</evidence>
<dbReference type="Pfam" id="PF09103">
    <property type="entry name" value="BRCA-2_OB1"/>
    <property type="match status" value="1"/>
</dbReference>
<comment type="caution">
    <text evidence="4">The sequence shown here is derived from an EMBL/GenBank/DDBJ whole genome shotgun (WGS) entry which is preliminary data.</text>
</comment>
<evidence type="ECO:0000313" key="4">
    <source>
        <dbReference type="EMBL" id="KAK9831096.1"/>
    </source>
</evidence>
<evidence type="ECO:0008006" key="6">
    <source>
        <dbReference type="Google" id="ProtNLM"/>
    </source>
</evidence>
<sequence length="1747" mass="186443">MHRPVRTFALEATQGGWQVQERHNASSGIQIDHSLGSGVFSSVLQPLALQGPHENQSVHDNGIADQPCPQLQAAACNISTLGDWPTCAASPPPQRAVTGIYGTEQLGQAGQGEPTPHRPFQYDLSMSPSQSQHVMTGPPQPSANTWRAQALPNDCSVQRPAREHGKGVRPGLLAEIAADLGVSKPAQLPRCRPFVAHRPKHSSAASLRLNRGHHPEDADAAMQPKQQVPGCVPGPLTDGGRQALVQRVSGRFHGSGALNVASGASVTGGSRQPVRPEDDAQDTPDVASGNFVTAGSRQPFGHGASKINDENNFLDVASRACATIGSRQPIRQEQVGLEDAGSMPHAVPGAFVTAASRQPFKQGTPGLDAAKSPRDGALGTLASAGRRHGHSQTYHVDCAPDVAPGAFVTAGSRQPFGGQRQHGPRGRPVMQPPAGAASRKEFLASFATDLLDLQHADAHTASISHAADQAEAMCNLAEDQATFRPADAQGLAARALLSDEPATLNALPATGEQWSPSEQEELWHTGYNAGQMQHLDTLSVSMPASVHDHGERHTAASPPSALGIGQSPGLRDISNEPQRLPDHRSRQIPGLQTAAGQPISIPAARLDKAHLLLKEAAPGPDHKHHAPNLHQQNSEANGVPHPEFHAGGMSMAHSISIAADKLESTHAILQEPTTNVPADDQPGTADELSSLASAPRLQMSVLQDTNRQPISKDAAKLDSACAFLGDPVSVYSNADRSDASAEPHSLTSAPRVHIPGLQTANRQEICMDAAKLHDAQSFMQEPAACRLPQHPPSADNQARDALPMLQIPGLRTAGGQHISIDAAKLRNAQAFLEKNPAAEEVGCAQPQVRQVMHPAAQMQIPGLQTAGGRSIAIDSARLSTARAFLQDLAVSEGAVHAEASATPPLNQEGGPAVATSGAVPDNAIGVSLQQQPSSAGAATGLPVAQRAVVTTHQPSSFALPSVDSRDSNISGQFETPKRRMTSQKHAQTPDTLDSTGQDSPGQEGPKMAVTEPAPRRMQRRSGRSRLATSIPASAAGKALKVADGPSSFKLPRRSKFKTPMRKLAIQKGAIADTATPGADDPAAAPRDSLTKEQQGASASRRHLHDLTGSLLKQRCKGQDCLPVTSWPALPDATSNDGKLDLRVPAGKEAGEGGVLLRAADFFKMLHEAGAGPQNASMPWVENHLQWICWKLAALEAHLPRLQSQLLTADVVLDELKLRYEREVNQGQSPWLKRVLEQDVPASHAMVLRVARILLPPPDQQSAAQGPQKPQLQLTDGWYGVRANLDAPLTGLVQSGHISVGCKLRICGAELQGQQQEVLLAAKSSSLTLHANGVKRARLTAKLGQQSHRSIHLPLNAIHPAGGAVPQTDVVIQRKGPVLMWARAPDGIPYTTSQKGHAHLLKQHEAQLCKVSDAVAAELQGEEAARCRQALTPLGKRKAAAGEQLYAQALLSEGSFNGHGLTEQQQHQLASFSAKRKTDMETRQQKLMAERLGEAVQAEGTPVLRLLVSPVIHKDVHRNEDVHAPWAVIRVWRPSDDVLQLAEGEVYSVAGLSPAERSGRGATPLELSTSRITAWARLQPGRDSCLLWAFQPRAWLSLEQVLQQQPGSLVDCFGLAVSATAVQHPNQHAAQQFVFLVDSTLRCADKHCSREDGWIIGVRLTKTGDTMGFLDPQDQLPAFCWFRTLQLKQFDERNRICVMDVDAMTSAGVNQPPARDHSLNVHCAQELLTWSQSNVELVQQLQRRIANL</sequence>
<proteinExistence type="predicted"/>
<dbReference type="GO" id="GO:0000724">
    <property type="term" value="P:double-strand break repair via homologous recombination"/>
    <property type="evidence" value="ECO:0007669"/>
    <property type="project" value="InterPro"/>
</dbReference>
<dbReference type="EMBL" id="JALJOS010000014">
    <property type="protein sequence ID" value="KAK9831096.1"/>
    <property type="molecule type" value="Genomic_DNA"/>
</dbReference>
<feature type="region of interest" description="Disordered" evidence="1">
    <location>
        <begin position="256"/>
        <end position="306"/>
    </location>
</feature>
<feature type="region of interest" description="Disordered" evidence="1">
    <location>
        <begin position="957"/>
        <end position="1053"/>
    </location>
</feature>
<evidence type="ECO:0000313" key="5">
    <source>
        <dbReference type="Proteomes" id="UP001438707"/>
    </source>
</evidence>
<dbReference type="Pfam" id="PF09169">
    <property type="entry name" value="BRCA-2_helical"/>
    <property type="match status" value="1"/>
</dbReference>
<feature type="region of interest" description="Disordered" evidence="1">
    <location>
        <begin position="1071"/>
        <end position="1101"/>
    </location>
</feature>
<dbReference type="Proteomes" id="UP001438707">
    <property type="component" value="Unassembled WGS sequence"/>
</dbReference>
<name>A0AAW1RC82_9CHLO</name>
<gene>
    <name evidence="4" type="ORF">WJX74_003332</name>
</gene>
<feature type="region of interest" description="Disordered" evidence="1">
    <location>
        <begin position="362"/>
        <end position="388"/>
    </location>
</feature>
<dbReference type="InterPro" id="IPR015187">
    <property type="entry name" value="BRCA2_OB_1"/>
</dbReference>
<dbReference type="PANTHER" id="PTHR11289:SF0">
    <property type="entry name" value="BREAST CANCER TYPE 2 SUSCEPTIBILITY PROTEIN"/>
    <property type="match status" value="1"/>
</dbReference>
<dbReference type="Gene3D" id="2.40.50.140">
    <property type="entry name" value="Nucleic acid-binding proteins"/>
    <property type="match status" value="3"/>
</dbReference>
<dbReference type="PANTHER" id="PTHR11289">
    <property type="entry name" value="BREAST CANCER TYPE 2 SUSCEPTIBILITY PROTEIN BRCA2"/>
    <property type="match status" value="1"/>
</dbReference>
<dbReference type="SUPFAM" id="SSF50249">
    <property type="entry name" value="Nucleic acid-binding proteins"/>
    <property type="match status" value="2"/>
</dbReference>
<dbReference type="InterPro" id="IPR012340">
    <property type="entry name" value="NA-bd_OB-fold"/>
</dbReference>
<dbReference type="GO" id="GO:0006355">
    <property type="term" value="P:regulation of DNA-templated transcription"/>
    <property type="evidence" value="ECO:0007669"/>
    <property type="project" value="TreeGrafter"/>
</dbReference>
<feature type="region of interest" description="Disordered" evidence="1">
    <location>
        <begin position="899"/>
        <end position="918"/>
    </location>
</feature>
<protein>
    <recommendedName>
        <fullName evidence="6">BRCA2 OB1 domain-containing protein</fullName>
    </recommendedName>
</protein>
<dbReference type="SUPFAM" id="SSF81872">
    <property type="entry name" value="BRCA2 helical domain"/>
    <property type="match status" value="1"/>
</dbReference>
<feature type="compositionally biased region" description="Low complexity" evidence="1">
    <location>
        <begin position="1071"/>
        <end position="1085"/>
    </location>
</feature>
<evidence type="ECO:0000256" key="1">
    <source>
        <dbReference type="SAM" id="MobiDB-lite"/>
    </source>
</evidence>
<feature type="region of interest" description="Disordered" evidence="1">
    <location>
        <begin position="545"/>
        <end position="584"/>
    </location>
</feature>